<dbReference type="EMBL" id="AP022595">
    <property type="protein sequence ID" value="BBY58652.1"/>
    <property type="molecule type" value="Genomic_DNA"/>
</dbReference>
<keyword evidence="2" id="KW-0812">Transmembrane</keyword>
<keyword evidence="6" id="KW-1185">Reference proteome</keyword>
<feature type="domain" description="Mce/MlaD" evidence="3">
    <location>
        <begin position="46"/>
        <end position="121"/>
    </location>
</feature>
<feature type="transmembrane region" description="Helical" evidence="2">
    <location>
        <begin position="20"/>
        <end position="41"/>
    </location>
</feature>
<dbReference type="InterPro" id="IPR024516">
    <property type="entry name" value="Mce_C"/>
</dbReference>
<name>A0A7I7SNV3_9MYCO</name>
<keyword evidence="2" id="KW-0472">Membrane</keyword>
<evidence type="ECO:0000313" key="6">
    <source>
        <dbReference type="Proteomes" id="UP000466445"/>
    </source>
</evidence>
<evidence type="ECO:0000256" key="2">
    <source>
        <dbReference type="SAM" id="Phobius"/>
    </source>
</evidence>
<reference evidence="5 6" key="1">
    <citation type="journal article" date="2019" name="Emerg. Microbes Infect.">
        <title>Comprehensive subspecies identification of 175 nontuberculous mycobacteria species based on 7547 genomic profiles.</title>
        <authorList>
            <person name="Matsumoto Y."/>
            <person name="Kinjo T."/>
            <person name="Motooka D."/>
            <person name="Nabeya D."/>
            <person name="Jung N."/>
            <person name="Uechi K."/>
            <person name="Horii T."/>
            <person name="Iida T."/>
            <person name="Fujita J."/>
            <person name="Nakamura S."/>
        </authorList>
    </citation>
    <scope>NUCLEOTIDE SEQUENCE [LARGE SCALE GENOMIC DNA]</scope>
    <source>
        <strain evidence="5 6">JCM 30395</strain>
    </source>
</reference>
<dbReference type="Pfam" id="PF02470">
    <property type="entry name" value="MlaD"/>
    <property type="match status" value="1"/>
</dbReference>
<feature type="region of interest" description="Disordered" evidence="1">
    <location>
        <begin position="458"/>
        <end position="534"/>
    </location>
</feature>
<dbReference type="InterPro" id="IPR003399">
    <property type="entry name" value="Mce/MlaD"/>
</dbReference>
<dbReference type="InterPro" id="IPR052336">
    <property type="entry name" value="MlaD_Phospholipid_Transporter"/>
</dbReference>
<dbReference type="AlphaFoldDB" id="A0A7I7SNV3"/>
<dbReference type="RefSeq" id="WP_163696280.1">
    <property type="nucleotide sequence ID" value="NZ_AP022595.1"/>
</dbReference>
<sequence length="534" mass="56923">MSTVFSVRNLGLPKMSRASVIIGTLVVIVAVFAAFGGYYLYKKLTTNTVVAYFPEALALYPGDRVQIMGVQVGKIESIEPAGDKMKVTFNYQNRYKVPANATATILNPSLVASRVIQLAPPYSGGPVMENNAVIPIDRTQVPVEWDDLRNQISDIVTKLGPTPDQPKGPFGDVLESFANGLEGKGEQINTTFKALSNAVTALNEGRGDFFGVLKSLALFVNALHKSDQQLVSLNNNLATFTNSFSNSDQEVAKAVKDIDTLLTTARKFVNDNGSVLSKDINNLSDVTTQVLQPESRDGLETVLHVYPNLAANLQNIYHPTHGALVAIPTIASFANPLQFICSAIQSGSRLGYQDSAEMCAEYLAPIMDAIKFNFPPFGVNQFSTAETLPKYIAYSEPRLQPPPGYKDTTVPGIWSRDTLFSHGNHEQGWIVAPGMQGVDVQAFTANMLTPDSLAALMGGPDPVDYPPGGPRGGAPSNSYDQNNPLPPPWYPGAIPPPPPGPNVIPGPLPVSQQINGGAPAPAGPALPAEAGGGQ</sequence>
<dbReference type="PANTHER" id="PTHR33371:SF4">
    <property type="entry name" value="INTERMEMBRANE PHOSPHOLIPID TRANSPORT SYSTEM BINDING PROTEIN MLAD"/>
    <property type="match status" value="1"/>
</dbReference>
<accession>A0A7I7SNV3</accession>
<evidence type="ECO:0000259" key="3">
    <source>
        <dbReference type="Pfam" id="PF02470"/>
    </source>
</evidence>
<dbReference type="NCBIfam" id="TIGR00996">
    <property type="entry name" value="Mtu_fam_mce"/>
    <property type="match status" value="1"/>
</dbReference>
<protein>
    <submittedName>
        <fullName evidence="5">Mammalian cell entry protein</fullName>
    </submittedName>
</protein>
<dbReference type="GO" id="GO:0005576">
    <property type="term" value="C:extracellular region"/>
    <property type="evidence" value="ECO:0007669"/>
    <property type="project" value="TreeGrafter"/>
</dbReference>
<feature type="domain" description="Mammalian cell entry C-terminal" evidence="4">
    <location>
        <begin position="129"/>
        <end position="291"/>
    </location>
</feature>
<evidence type="ECO:0000256" key="1">
    <source>
        <dbReference type="SAM" id="MobiDB-lite"/>
    </source>
</evidence>
<dbReference type="PANTHER" id="PTHR33371">
    <property type="entry name" value="INTERMEMBRANE PHOSPHOLIPID TRANSPORT SYSTEM BINDING PROTEIN MLAD-RELATED"/>
    <property type="match status" value="1"/>
</dbReference>
<dbReference type="Proteomes" id="UP000466445">
    <property type="component" value="Chromosome"/>
</dbReference>
<keyword evidence="2" id="KW-1133">Transmembrane helix</keyword>
<feature type="compositionally biased region" description="Low complexity" evidence="1">
    <location>
        <begin position="516"/>
        <end position="534"/>
    </location>
</feature>
<dbReference type="Pfam" id="PF11887">
    <property type="entry name" value="Mce4_CUP1"/>
    <property type="match status" value="1"/>
</dbReference>
<organism evidence="5 6">
    <name type="scientific">Mycolicibacterium sarraceniae</name>
    <dbReference type="NCBI Taxonomy" id="1534348"/>
    <lineage>
        <taxon>Bacteria</taxon>
        <taxon>Bacillati</taxon>
        <taxon>Actinomycetota</taxon>
        <taxon>Actinomycetes</taxon>
        <taxon>Mycobacteriales</taxon>
        <taxon>Mycobacteriaceae</taxon>
        <taxon>Mycolicibacterium</taxon>
    </lineage>
</organism>
<evidence type="ECO:0000313" key="5">
    <source>
        <dbReference type="EMBL" id="BBY58652.1"/>
    </source>
</evidence>
<proteinExistence type="predicted"/>
<feature type="compositionally biased region" description="Pro residues" evidence="1">
    <location>
        <begin position="484"/>
        <end position="508"/>
    </location>
</feature>
<dbReference type="InterPro" id="IPR005693">
    <property type="entry name" value="Mce"/>
</dbReference>
<evidence type="ECO:0000259" key="4">
    <source>
        <dbReference type="Pfam" id="PF11887"/>
    </source>
</evidence>
<gene>
    <name evidence="5" type="ORF">MSAR_17880</name>
</gene>
<dbReference type="KEGG" id="msar:MSAR_17880"/>